<proteinExistence type="predicted"/>
<organism evidence="2 3">
    <name type="scientific">Sphagnum troendelagicum</name>
    <dbReference type="NCBI Taxonomy" id="128251"/>
    <lineage>
        <taxon>Eukaryota</taxon>
        <taxon>Viridiplantae</taxon>
        <taxon>Streptophyta</taxon>
        <taxon>Embryophyta</taxon>
        <taxon>Bryophyta</taxon>
        <taxon>Sphagnophytina</taxon>
        <taxon>Sphagnopsida</taxon>
        <taxon>Sphagnales</taxon>
        <taxon>Sphagnaceae</taxon>
        <taxon>Sphagnum</taxon>
    </lineage>
</organism>
<accession>A0ABP0ULS8</accession>
<evidence type="ECO:0000256" key="1">
    <source>
        <dbReference type="SAM" id="MobiDB-lite"/>
    </source>
</evidence>
<feature type="region of interest" description="Disordered" evidence="1">
    <location>
        <begin position="1"/>
        <end position="22"/>
    </location>
</feature>
<evidence type="ECO:0000313" key="2">
    <source>
        <dbReference type="EMBL" id="CAK9225353.1"/>
    </source>
</evidence>
<reference evidence="2" key="1">
    <citation type="submission" date="2024-02" db="EMBL/GenBank/DDBJ databases">
        <authorList>
            <consortium name="ELIXIR-Norway"/>
            <consortium name="Elixir Norway"/>
        </authorList>
    </citation>
    <scope>NUCLEOTIDE SEQUENCE</scope>
</reference>
<protein>
    <submittedName>
        <fullName evidence="2">Uncharacterized protein</fullName>
    </submittedName>
</protein>
<name>A0ABP0ULS8_9BRYO</name>
<dbReference type="Proteomes" id="UP001497512">
    <property type="component" value="Chromosome 5"/>
</dbReference>
<sequence length="100" mass="11304">MVGVEESTKLAQDSEDTVAGSDTKMKLMGWLSTEEANYEHDMLMAPCTDWQIDEAQYDIQLPVLEPGRESFKKDCNDIPGVGKYSKDMELYPHPNTQQVC</sequence>
<keyword evidence="3" id="KW-1185">Reference proteome</keyword>
<dbReference type="EMBL" id="OZ019897">
    <property type="protein sequence ID" value="CAK9225353.1"/>
    <property type="molecule type" value="Genomic_DNA"/>
</dbReference>
<gene>
    <name evidence="2" type="ORF">CSSPTR1EN2_LOCUS17467</name>
</gene>
<evidence type="ECO:0000313" key="3">
    <source>
        <dbReference type="Proteomes" id="UP001497512"/>
    </source>
</evidence>